<sequence length="329" mass="36054">MAFIQKQGYWKSENGWRMCDTAELDYTAVPGTSFKLGVRKGSPNIILKALIWRLDKIEPMITSQIGCYTAENSMANSNHNSATAIDYNWNKHPYQKWGTWPNRAAVDKIVDDFRGIIEFGGDWTSPRDEMHFELHFAEGHAGTEALAKDLANGLWGIWKPGAAPDPAPAPAPGGGNDGILRIGSEGPEVLKMQRGMNSVFKNYRAMPLLEDGIFGAKTKEAVVEFQQRSLIDVDGEVGPQTKAKLAEYGIVLTGATAPTAPPAIVPQKVWPQTASDRELLEYIAAQLGPGDPSWPIKLGNNEKGDPLTVRDRLGLTAKDIEEIKGRLSQ</sequence>
<dbReference type="InterPro" id="IPR039561">
    <property type="entry name" value="Peptidase_M15C"/>
</dbReference>
<evidence type="ECO:0000313" key="3">
    <source>
        <dbReference type="EMBL" id="AWY03479.1"/>
    </source>
</evidence>
<dbReference type="Pfam" id="PF13539">
    <property type="entry name" value="Peptidase_M15_4"/>
    <property type="match status" value="1"/>
</dbReference>
<dbReference type="SUPFAM" id="SSF47090">
    <property type="entry name" value="PGBD-like"/>
    <property type="match status" value="1"/>
</dbReference>
<dbReference type="GO" id="GO:0008233">
    <property type="term" value="F:peptidase activity"/>
    <property type="evidence" value="ECO:0007669"/>
    <property type="project" value="InterPro"/>
</dbReference>
<reference evidence="3 4" key="1">
    <citation type="submission" date="2018-05" db="EMBL/GenBank/DDBJ databases">
        <authorList>
            <person name="Balish M.F."/>
            <person name="Konrad E.R."/>
            <person name="Abell J.E."/>
            <person name="Arlis S.E."/>
            <person name="Babcock A.C."/>
            <person name="Biedenharn A.M."/>
            <person name="Burgess A.C."/>
            <person name="Carrafiello L.R."/>
            <person name="Conroy C.R."/>
            <person name="Goodrich C.J."/>
            <person name="Madias S.M."/>
            <person name="Mitchem C.F."/>
            <person name="Palacios P."/>
            <person name="Donna J.M."/>
            <person name="Smith S.M."/>
            <person name="Riggs H.E."/>
            <person name="Squire M.S."/>
            <person name="Actis L.A."/>
            <person name="Balish R.S."/>
            <person name="Garlena R.A."/>
            <person name="Russell D.A."/>
            <person name="Pope W.H."/>
            <person name="Jacobs-Sera D."/>
            <person name="Hatfull G.F."/>
        </authorList>
    </citation>
    <scope>NUCLEOTIDE SEQUENCE [LARGE SCALE GENOMIC DNA]</scope>
</reference>
<feature type="domain" description="Peptidase M15C" evidence="2">
    <location>
        <begin position="73"/>
        <end position="134"/>
    </location>
</feature>
<dbReference type="InterPro" id="IPR002477">
    <property type="entry name" value="Peptidoglycan-bd-like"/>
</dbReference>
<dbReference type="SUPFAM" id="SSF55166">
    <property type="entry name" value="Hedgehog/DD-peptidase"/>
    <property type="match status" value="1"/>
</dbReference>
<dbReference type="InterPro" id="IPR036366">
    <property type="entry name" value="PGBDSf"/>
</dbReference>
<dbReference type="Pfam" id="PF01471">
    <property type="entry name" value="PG_binding_1"/>
    <property type="match status" value="1"/>
</dbReference>
<accession>A0A2Z4Q1Y2</accession>
<feature type="domain" description="Peptidoglycan binding-like" evidence="1">
    <location>
        <begin position="186"/>
        <end position="245"/>
    </location>
</feature>
<dbReference type="InterPro" id="IPR036365">
    <property type="entry name" value="PGBD-like_sf"/>
</dbReference>
<proteinExistence type="predicted"/>
<gene>
    <name evidence="3" type="primary">35</name>
    <name evidence="3" type="ORF">ERK16_35</name>
</gene>
<evidence type="ECO:0000259" key="2">
    <source>
        <dbReference type="Pfam" id="PF13539"/>
    </source>
</evidence>
<organism evidence="3 4">
    <name type="scientific">Mycobacterium phage Erk16</name>
    <dbReference type="NCBI Taxonomy" id="2234027"/>
    <lineage>
        <taxon>Viruses</taxon>
        <taxon>Duplodnaviria</taxon>
        <taxon>Heunggongvirae</taxon>
        <taxon>Uroviricota</taxon>
        <taxon>Caudoviricetes</taxon>
        <taxon>Dclasvirinae</taxon>
        <taxon>Plotvirus</taxon>
        <taxon>Plotvirus plot</taxon>
    </lineage>
</organism>
<protein>
    <submittedName>
        <fullName evidence="3">Lysin A</fullName>
    </submittedName>
</protein>
<evidence type="ECO:0000313" key="4">
    <source>
        <dbReference type="Proteomes" id="UP000251922"/>
    </source>
</evidence>
<dbReference type="Gene3D" id="1.10.101.10">
    <property type="entry name" value="PGBD-like superfamily/PGBD"/>
    <property type="match status" value="1"/>
</dbReference>
<dbReference type="Proteomes" id="UP000251922">
    <property type="component" value="Segment"/>
</dbReference>
<dbReference type="InterPro" id="IPR009045">
    <property type="entry name" value="Zn_M74/Hedgehog-like"/>
</dbReference>
<name>A0A2Z4Q1Y2_9CAUD</name>
<evidence type="ECO:0000259" key="1">
    <source>
        <dbReference type="Pfam" id="PF01471"/>
    </source>
</evidence>
<dbReference type="Gene3D" id="3.30.1380.10">
    <property type="match status" value="1"/>
</dbReference>
<dbReference type="EMBL" id="MH316562">
    <property type="protein sequence ID" value="AWY03479.1"/>
    <property type="molecule type" value="Genomic_DNA"/>
</dbReference>